<proteinExistence type="predicted"/>
<keyword evidence="1" id="KW-0472">Membrane</keyword>
<dbReference type="AlphaFoldDB" id="A0A8D8TUH0"/>
<sequence>MSRARNSFLQLKVSFPTHPFWQETLFCITLDLAKTISIQLCTCNLPVYVLSPVSLISRQIKNKPRQIENKPRRQIGNKTRDRLKIPTYTCCSMVFLSFFTISTSFHIGGT</sequence>
<keyword evidence="1" id="KW-1133">Transmembrane helix</keyword>
<feature type="transmembrane region" description="Helical" evidence="1">
    <location>
        <begin position="85"/>
        <end position="107"/>
    </location>
</feature>
<organism evidence="2">
    <name type="scientific">Cacopsylla melanoneura</name>
    <dbReference type="NCBI Taxonomy" id="428564"/>
    <lineage>
        <taxon>Eukaryota</taxon>
        <taxon>Metazoa</taxon>
        <taxon>Ecdysozoa</taxon>
        <taxon>Arthropoda</taxon>
        <taxon>Hexapoda</taxon>
        <taxon>Insecta</taxon>
        <taxon>Pterygota</taxon>
        <taxon>Neoptera</taxon>
        <taxon>Paraneoptera</taxon>
        <taxon>Hemiptera</taxon>
        <taxon>Sternorrhyncha</taxon>
        <taxon>Psylloidea</taxon>
        <taxon>Psyllidae</taxon>
        <taxon>Psyllinae</taxon>
        <taxon>Cacopsylla</taxon>
    </lineage>
</organism>
<accession>A0A8D8TUH0</accession>
<evidence type="ECO:0000313" key="2">
    <source>
        <dbReference type="EMBL" id="CAG6691661.1"/>
    </source>
</evidence>
<reference evidence="2" key="1">
    <citation type="submission" date="2021-05" db="EMBL/GenBank/DDBJ databases">
        <authorList>
            <person name="Alioto T."/>
            <person name="Alioto T."/>
            <person name="Gomez Garrido J."/>
        </authorList>
    </citation>
    <scope>NUCLEOTIDE SEQUENCE</scope>
</reference>
<protein>
    <submittedName>
        <fullName evidence="2">Uncharacterized protein</fullName>
    </submittedName>
</protein>
<dbReference type="EMBL" id="HBUF01304010">
    <property type="protein sequence ID" value="CAG6691661.1"/>
    <property type="molecule type" value="Transcribed_RNA"/>
</dbReference>
<keyword evidence="1" id="KW-0812">Transmembrane</keyword>
<evidence type="ECO:0000256" key="1">
    <source>
        <dbReference type="SAM" id="Phobius"/>
    </source>
</evidence>
<name>A0A8D8TUH0_9HEMI</name>